<dbReference type="InterPro" id="IPR050107">
    <property type="entry name" value="ABC_carbohydrate_import_ATPase"/>
</dbReference>
<dbReference type="SUPFAM" id="SSF52540">
    <property type="entry name" value="P-loop containing nucleoside triphosphate hydrolases"/>
    <property type="match status" value="2"/>
</dbReference>
<keyword evidence="7" id="KW-1185">Reference proteome</keyword>
<keyword evidence="1" id="KW-0813">Transport</keyword>
<evidence type="ECO:0000256" key="2">
    <source>
        <dbReference type="ARBA" id="ARBA00022737"/>
    </source>
</evidence>
<evidence type="ECO:0000256" key="4">
    <source>
        <dbReference type="ARBA" id="ARBA00022840"/>
    </source>
</evidence>
<dbReference type="RefSeq" id="WP_380544296.1">
    <property type="nucleotide sequence ID" value="NZ_JBHFAB010000038.1"/>
</dbReference>
<dbReference type="InterPro" id="IPR027417">
    <property type="entry name" value="P-loop_NTPase"/>
</dbReference>
<dbReference type="CDD" id="cd03215">
    <property type="entry name" value="ABC_Carb_Monos_II"/>
    <property type="match status" value="1"/>
</dbReference>
<dbReference type="Pfam" id="PF00005">
    <property type="entry name" value="ABC_tran"/>
    <property type="match status" value="2"/>
</dbReference>
<keyword evidence="4 6" id="KW-0067">ATP-binding</keyword>
<feature type="domain" description="ABC transporter" evidence="5">
    <location>
        <begin position="24"/>
        <end position="268"/>
    </location>
</feature>
<dbReference type="PANTHER" id="PTHR43790:SF9">
    <property type="entry name" value="GALACTOFURANOSE TRANSPORTER ATP-BINDING PROTEIN YTFR"/>
    <property type="match status" value="1"/>
</dbReference>
<keyword evidence="2" id="KW-0677">Repeat</keyword>
<organism evidence="6 7">
    <name type="scientific">Streptacidiphilus cavernicola</name>
    <dbReference type="NCBI Taxonomy" id="3342716"/>
    <lineage>
        <taxon>Bacteria</taxon>
        <taxon>Bacillati</taxon>
        <taxon>Actinomycetota</taxon>
        <taxon>Actinomycetes</taxon>
        <taxon>Kitasatosporales</taxon>
        <taxon>Streptomycetaceae</taxon>
        <taxon>Streptacidiphilus</taxon>
    </lineage>
</organism>
<dbReference type="EMBL" id="JBHFAB010000038">
    <property type="protein sequence ID" value="MFC1421313.1"/>
    <property type="molecule type" value="Genomic_DNA"/>
</dbReference>
<dbReference type="Proteomes" id="UP001592531">
    <property type="component" value="Unassembled WGS sequence"/>
</dbReference>
<dbReference type="InterPro" id="IPR003439">
    <property type="entry name" value="ABC_transporter-like_ATP-bd"/>
</dbReference>
<reference evidence="6 7" key="1">
    <citation type="submission" date="2024-09" db="EMBL/GenBank/DDBJ databases">
        <authorList>
            <person name="Lee S.D."/>
        </authorList>
    </citation>
    <scope>NUCLEOTIDE SEQUENCE [LARGE SCALE GENOMIC DNA]</scope>
    <source>
        <strain evidence="6 7">N8-3</strain>
    </source>
</reference>
<proteinExistence type="predicted"/>
<dbReference type="InterPro" id="IPR017871">
    <property type="entry name" value="ABC_transporter-like_CS"/>
</dbReference>
<dbReference type="SMART" id="SM00382">
    <property type="entry name" value="AAA"/>
    <property type="match status" value="2"/>
</dbReference>
<dbReference type="InterPro" id="IPR003593">
    <property type="entry name" value="AAA+_ATPase"/>
</dbReference>
<dbReference type="GO" id="GO:0005524">
    <property type="term" value="F:ATP binding"/>
    <property type="evidence" value="ECO:0007669"/>
    <property type="project" value="UniProtKB-KW"/>
</dbReference>
<comment type="caution">
    <text evidence="6">The sequence shown here is derived from an EMBL/GenBank/DDBJ whole genome shotgun (WGS) entry which is preliminary data.</text>
</comment>
<gene>
    <name evidence="6" type="ORF">ACEZDE_32430</name>
</gene>
<evidence type="ECO:0000259" key="5">
    <source>
        <dbReference type="PROSITE" id="PS50893"/>
    </source>
</evidence>
<evidence type="ECO:0000256" key="3">
    <source>
        <dbReference type="ARBA" id="ARBA00022741"/>
    </source>
</evidence>
<dbReference type="Gene3D" id="3.40.50.300">
    <property type="entry name" value="P-loop containing nucleotide triphosphate hydrolases"/>
    <property type="match status" value="2"/>
</dbReference>
<evidence type="ECO:0000313" key="7">
    <source>
        <dbReference type="Proteomes" id="UP001592531"/>
    </source>
</evidence>
<dbReference type="PANTHER" id="PTHR43790">
    <property type="entry name" value="CARBOHYDRATE TRANSPORT ATP-BINDING PROTEIN MG119-RELATED"/>
    <property type="match status" value="1"/>
</dbReference>
<name>A0ABV6W5W9_9ACTN</name>
<feature type="domain" description="ABC transporter" evidence="5">
    <location>
        <begin position="280"/>
        <end position="522"/>
    </location>
</feature>
<accession>A0ABV6W5W9</accession>
<sequence>MTTDVPGPDASSSPRGDAAGLPAAVLRGVRKSYGPVTVLDLPALELRRGQITCVVGENGAGKSTLMGVLSGTVTPTAGEVLIADQPLPGGRPDLAKALGVSMVAQEFPLVGKLSVAENLLLGRRTRAAQHAGPLRRALFDRNGTRREARELLADIGVADVDVDRAVEHLPVPLRQMIEIAKAWGNRPLVLILDEPTSSLGPVEADKVLALARRHTADGGAVLFIGHRLDEVRNIADRVLVLRSGRLVADLTPEQATEERMIREMVGAEFARADITPPASVERRAVLEVSGLAADRLGPVDLRLNAGEIVGVAGLMGSGRSRLLHTLMGAQPRTAGRVRLDGADFHPRHPAEAVAAGVGLVPEDRKEQALLPRHPVRWNATLATVQRDARHGVLTPGADRRRAGRIVADLGVRLHSQEQPIGDLSGGNQQKVVFGRWLAARPRLLLLDEPTRGVDVGAKAEIYQLIDRAAQDGLAVLAASSELEELLWICHRIVVMAGGRVVADIPREQFSKERIMTAAAGTQAAAGGAASSAASSEASAGGAVAGRAAVTSAAAGKTAASTEASA</sequence>
<evidence type="ECO:0000256" key="1">
    <source>
        <dbReference type="ARBA" id="ARBA00022448"/>
    </source>
</evidence>
<keyword evidence="3" id="KW-0547">Nucleotide-binding</keyword>
<dbReference type="CDD" id="cd03216">
    <property type="entry name" value="ABC_Carb_Monos_I"/>
    <property type="match status" value="1"/>
</dbReference>
<protein>
    <submittedName>
        <fullName evidence="6">Sugar ABC transporter ATP-binding protein</fullName>
    </submittedName>
</protein>
<dbReference type="PROSITE" id="PS00211">
    <property type="entry name" value="ABC_TRANSPORTER_1"/>
    <property type="match status" value="1"/>
</dbReference>
<dbReference type="PROSITE" id="PS50893">
    <property type="entry name" value="ABC_TRANSPORTER_2"/>
    <property type="match status" value="2"/>
</dbReference>
<evidence type="ECO:0000313" key="6">
    <source>
        <dbReference type="EMBL" id="MFC1421313.1"/>
    </source>
</evidence>